<accession>A0ABQ1KXG1</accession>
<gene>
    <name evidence="1" type="ORF">GCM10011363_30330</name>
</gene>
<comment type="caution">
    <text evidence="1">The sequence shown here is derived from an EMBL/GenBank/DDBJ whole genome shotgun (WGS) entry which is preliminary data.</text>
</comment>
<sequence length="72" mass="7794">MRAFGTFTCDLHALAVRFRSCGVTSVTMASTGVCWIPTFETLEQHGFNVVLANARCANNVPGRQTDVCASVR</sequence>
<evidence type="ECO:0000313" key="2">
    <source>
        <dbReference type="Proteomes" id="UP000645462"/>
    </source>
</evidence>
<reference evidence="2" key="1">
    <citation type="journal article" date="2019" name="Int. J. Syst. Evol. Microbiol.">
        <title>The Global Catalogue of Microorganisms (GCM) 10K type strain sequencing project: providing services to taxonomists for standard genome sequencing and annotation.</title>
        <authorList>
            <consortium name="The Broad Institute Genomics Platform"/>
            <consortium name="The Broad Institute Genome Sequencing Center for Infectious Disease"/>
            <person name="Wu L."/>
            <person name="Ma J."/>
        </authorList>
    </citation>
    <scope>NUCLEOTIDE SEQUENCE [LARGE SCALE GENOMIC DNA]</scope>
    <source>
        <strain evidence="2">CGMCC 1.12478</strain>
    </source>
</reference>
<dbReference type="EMBL" id="BMFC01000008">
    <property type="protein sequence ID" value="GGC11659.1"/>
    <property type="molecule type" value="Genomic_DNA"/>
</dbReference>
<dbReference type="Proteomes" id="UP000645462">
    <property type="component" value="Unassembled WGS sequence"/>
</dbReference>
<evidence type="ECO:0008006" key="3">
    <source>
        <dbReference type="Google" id="ProtNLM"/>
    </source>
</evidence>
<organism evidence="1 2">
    <name type="scientific">Marivita lacus</name>
    <dbReference type="NCBI Taxonomy" id="1323742"/>
    <lineage>
        <taxon>Bacteria</taxon>
        <taxon>Pseudomonadati</taxon>
        <taxon>Pseudomonadota</taxon>
        <taxon>Alphaproteobacteria</taxon>
        <taxon>Rhodobacterales</taxon>
        <taxon>Roseobacteraceae</taxon>
        <taxon>Marivita</taxon>
    </lineage>
</organism>
<evidence type="ECO:0000313" key="1">
    <source>
        <dbReference type="EMBL" id="GGC11659.1"/>
    </source>
</evidence>
<name>A0ABQ1KXG1_9RHOB</name>
<protein>
    <recommendedName>
        <fullName evidence="3">Isochorismatase family protein</fullName>
    </recommendedName>
</protein>
<proteinExistence type="predicted"/>
<keyword evidence="2" id="KW-1185">Reference proteome</keyword>